<keyword evidence="2" id="KW-0805">Transcription regulation</keyword>
<name>A0A9E6STZ4_9ACTN</name>
<accession>A0A9E6STZ4</accession>
<dbReference type="GO" id="GO:0032993">
    <property type="term" value="C:protein-DNA complex"/>
    <property type="evidence" value="ECO:0007669"/>
    <property type="project" value="TreeGrafter"/>
</dbReference>
<evidence type="ECO:0000313" key="7">
    <source>
        <dbReference type="EMBL" id="QTU83946.1"/>
    </source>
</evidence>
<reference evidence="7" key="2">
    <citation type="submission" date="2021-04" db="EMBL/GenBank/DDBJ databases">
        <title>Novel species in family Eggerthellaceae.</title>
        <authorList>
            <person name="Zhang G."/>
        </authorList>
    </citation>
    <scope>NUCLEOTIDE SEQUENCE</scope>
    <source>
        <strain evidence="7">Zg-886</strain>
    </source>
</reference>
<evidence type="ECO:0000313" key="6">
    <source>
        <dbReference type="EMBL" id="NHM14082.1"/>
    </source>
</evidence>
<dbReference type="GO" id="GO:0003700">
    <property type="term" value="F:DNA-binding transcription factor activity"/>
    <property type="evidence" value="ECO:0007669"/>
    <property type="project" value="TreeGrafter"/>
</dbReference>
<dbReference type="Pfam" id="PF03466">
    <property type="entry name" value="LysR_substrate"/>
    <property type="match status" value="1"/>
</dbReference>
<dbReference type="EMBL" id="CP072829">
    <property type="protein sequence ID" value="QTU83946.1"/>
    <property type="molecule type" value="Genomic_DNA"/>
</dbReference>
<dbReference type="EMBL" id="WPCR01000005">
    <property type="protein sequence ID" value="NHM14082.1"/>
    <property type="molecule type" value="Genomic_DNA"/>
</dbReference>
<reference evidence="6 8" key="1">
    <citation type="submission" date="2019-11" db="EMBL/GenBank/DDBJ databases">
        <title>Eggerthellaceae novel genus isolated from the rectal contents of marmort.</title>
        <authorList>
            <person name="Zhang G."/>
        </authorList>
    </citation>
    <scope>NUCLEOTIDE SEQUENCE [LARGE SCALE GENOMIC DNA]</scope>
    <source>
        <strain evidence="6">Zg-886</strain>
        <strain evidence="8">zg-886</strain>
    </source>
</reference>
<gene>
    <name evidence="6" type="ORF">GMI68_04770</name>
    <name evidence="7" type="ORF">J7S26_06145</name>
</gene>
<dbReference type="PANTHER" id="PTHR30346:SF0">
    <property type="entry name" value="HCA OPERON TRANSCRIPTIONAL ACTIVATOR HCAR"/>
    <property type="match status" value="1"/>
</dbReference>
<dbReference type="GO" id="GO:0003677">
    <property type="term" value="F:DNA binding"/>
    <property type="evidence" value="ECO:0007669"/>
    <property type="project" value="UniProtKB-KW"/>
</dbReference>
<organism evidence="7 9">
    <name type="scientific">Xiamenia xianingshaonis</name>
    <dbReference type="NCBI Taxonomy" id="2682776"/>
    <lineage>
        <taxon>Bacteria</taxon>
        <taxon>Bacillati</taxon>
        <taxon>Actinomycetota</taxon>
        <taxon>Coriobacteriia</taxon>
        <taxon>Eggerthellales</taxon>
        <taxon>Eggerthellaceae</taxon>
        <taxon>Xiamenia</taxon>
    </lineage>
</organism>
<dbReference type="PANTHER" id="PTHR30346">
    <property type="entry name" value="TRANSCRIPTIONAL DUAL REGULATOR HCAR-RELATED"/>
    <property type="match status" value="1"/>
</dbReference>
<evidence type="ECO:0000256" key="3">
    <source>
        <dbReference type="ARBA" id="ARBA00023125"/>
    </source>
</evidence>
<evidence type="ECO:0000313" key="8">
    <source>
        <dbReference type="Proteomes" id="UP000636394"/>
    </source>
</evidence>
<dbReference type="Proteomes" id="UP000671910">
    <property type="component" value="Chromosome"/>
</dbReference>
<evidence type="ECO:0000259" key="5">
    <source>
        <dbReference type="Pfam" id="PF03466"/>
    </source>
</evidence>
<comment type="similarity">
    <text evidence="1">Belongs to the LysR transcriptional regulatory family.</text>
</comment>
<dbReference type="Gene3D" id="3.40.190.10">
    <property type="entry name" value="Periplasmic binding protein-like II"/>
    <property type="match status" value="2"/>
</dbReference>
<dbReference type="SUPFAM" id="SSF53850">
    <property type="entry name" value="Periplasmic binding protein-like II"/>
    <property type="match status" value="1"/>
</dbReference>
<protein>
    <submittedName>
        <fullName evidence="6 7">LysR family transcriptional regulator</fullName>
    </submittedName>
</protein>
<dbReference type="AlphaFoldDB" id="A0A9E6STZ4"/>
<sequence>MTKQFSISGQHYLFDVQTFAQVVLSAGGDAYHYALYDRTTQGVIDDVVSGLSDVGVIMQTSLTADALNDTLAAAGLEFHKLTESAPRVALPTAHPLVNAKSLTLDQLSDYPYIYFSQGPNSPEHLYEEALAGVPREKSIACTDRASLSELIVALNGYTVTSGILVGISDGSLLTTVPLDADVKLYLGYVTQAGKTLSDLEAAFVEKLAKNLERYARF</sequence>
<keyword evidence="8" id="KW-1185">Reference proteome</keyword>
<dbReference type="RefSeq" id="WP_165060517.1">
    <property type="nucleotide sequence ID" value="NZ_CP072829.1"/>
</dbReference>
<proteinExistence type="inferred from homology"/>
<dbReference type="CDD" id="cd05466">
    <property type="entry name" value="PBP2_LTTR_substrate"/>
    <property type="match status" value="1"/>
</dbReference>
<evidence type="ECO:0000256" key="4">
    <source>
        <dbReference type="ARBA" id="ARBA00023163"/>
    </source>
</evidence>
<evidence type="ECO:0000256" key="1">
    <source>
        <dbReference type="ARBA" id="ARBA00009437"/>
    </source>
</evidence>
<dbReference type="KEGG" id="ebz:J7S26_06145"/>
<evidence type="ECO:0000313" key="9">
    <source>
        <dbReference type="Proteomes" id="UP000671910"/>
    </source>
</evidence>
<keyword evidence="3" id="KW-0238">DNA-binding</keyword>
<keyword evidence="4" id="KW-0804">Transcription</keyword>
<dbReference type="Proteomes" id="UP000636394">
    <property type="component" value="Unassembled WGS sequence"/>
</dbReference>
<evidence type="ECO:0000256" key="2">
    <source>
        <dbReference type="ARBA" id="ARBA00023015"/>
    </source>
</evidence>
<dbReference type="InterPro" id="IPR005119">
    <property type="entry name" value="LysR_subst-bd"/>
</dbReference>
<feature type="domain" description="LysR substrate-binding" evidence="5">
    <location>
        <begin position="38"/>
        <end position="210"/>
    </location>
</feature>